<proteinExistence type="predicted"/>
<evidence type="ECO:0000256" key="1">
    <source>
        <dbReference type="SAM" id="Coils"/>
    </source>
</evidence>
<comment type="caution">
    <text evidence="2">The sequence shown here is derived from an EMBL/GenBank/DDBJ whole genome shotgun (WGS) entry which is preliminary data.</text>
</comment>
<name>A0A2T2WLA2_9FIRM</name>
<feature type="coiled-coil region" evidence="1">
    <location>
        <begin position="14"/>
        <end position="41"/>
    </location>
</feature>
<evidence type="ECO:0000313" key="2">
    <source>
        <dbReference type="EMBL" id="PSR23012.1"/>
    </source>
</evidence>
<accession>A0A2T2WLA2</accession>
<organism evidence="2 3">
    <name type="scientific">Sulfobacillus acidophilus</name>
    <dbReference type="NCBI Taxonomy" id="53633"/>
    <lineage>
        <taxon>Bacteria</taxon>
        <taxon>Bacillati</taxon>
        <taxon>Bacillota</taxon>
        <taxon>Clostridia</taxon>
        <taxon>Eubacteriales</taxon>
        <taxon>Clostridiales Family XVII. Incertae Sedis</taxon>
        <taxon>Sulfobacillus</taxon>
    </lineage>
</organism>
<dbReference type="AlphaFoldDB" id="A0A2T2WLA2"/>
<gene>
    <name evidence="2" type="ORF">C7B45_04330</name>
</gene>
<keyword evidence="1" id="KW-0175">Coiled coil</keyword>
<evidence type="ECO:0000313" key="3">
    <source>
        <dbReference type="Proteomes" id="UP000241848"/>
    </source>
</evidence>
<reference evidence="2 3" key="1">
    <citation type="journal article" date="2014" name="BMC Genomics">
        <title>Comparison of environmental and isolate Sulfobacillus genomes reveals diverse carbon, sulfur, nitrogen, and hydrogen metabolisms.</title>
        <authorList>
            <person name="Justice N.B."/>
            <person name="Norman A."/>
            <person name="Brown C.T."/>
            <person name="Singh A."/>
            <person name="Thomas B.C."/>
            <person name="Banfield J.F."/>
        </authorList>
    </citation>
    <scope>NUCLEOTIDE SEQUENCE [LARGE SCALE GENOMIC DNA]</scope>
    <source>
        <strain evidence="2">AMDSBA3</strain>
    </source>
</reference>
<sequence>MADTSKAPPIGPDLTEAVTQLGLLRRQMKELESQELTLRARVLAQITHWPRHAFPVKVGQFEVRLSYRKGRVDSNQAADILTQARLMPEVPRVACVRADAEIEALGRAIASLAMPEKTRHLLTQHFQEAIDFCPDISFELLSGFHERARLTTDQYQACFRDGQSVLPVLTVR</sequence>
<dbReference type="Proteomes" id="UP000241848">
    <property type="component" value="Unassembled WGS sequence"/>
</dbReference>
<dbReference type="EMBL" id="PXYV01000009">
    <property type="protein sequence ID" value="PSR23012.1"/>
    <property type="molecule type" value="Genomic_DNA"/>
</dbReference>
<protein>
    <submittedName>
        <fullName evidence="2">Uncharacterized protein</fullName>
    </submittedName>
</protein>